<dbReference type="HAMAP" id="MF_00148">
    <property type="entry name" value="UDG"/>
    <property type="match status" value="1"/>
</dbReference>
<protein>
    <recommendedName>
        <fullName evidence="4 8">Uracil-DNA glycosylase</fullName>
        <shortName evidence="8">UDG</shortName>
        <ecNumber evidence="4 8">3.2.2.27</ecNumber>
    </recommendedName>
</protein>
<dbReference type="Gene3D" id="3.40.470.10">
    <property type="entry name" value="Uracil-DNA glycosylase-like domain"/>
    <property type="match status" value="1"/>
</dbReference>
<dbReference type="CDD" id="cd10027">
    <property type="entry name" value="UDG-F1-like"/>
    <property type="match status" value="1"/>
</dbReference>
<evidence type="ECO:0000313" key="13">
    <source>
        <dbReference type="Proteomes" id="UP000710385"/>
    </source>
</evidence>
<dbReference type="NCBIfam" id="NF003591">
    <property type="entry name" value="PRK05254.1-4"/>
    <property type="match status" value="1"/>
</dbReference>
<dbReference type="Proteomes" id="UP000710385">
    <property type="component" value="Unassembled WGS sequence"/>
</dbReference>
<dbReference type="InterPro" id="IPR002043">
    <property type="entry name" value="UDG_fam1"/>
</dbReference>
<comment type="caution">
    <text evidence="12">The sequence shown here is derived from an EMBL/GenBank/DDBJ whole genome shotgun (WGS) entry which is preliminary data.</text>
</comment>
<dbReference type="PANTHER" id="PTHR11264">
    <property type="entry name" value="URACIL-DNA GLYCOSYLASE"/>
    <property type="match status" value="1"/>
</dbReference>
<dbReference type="AlphaFoldDB" id="A0A928Y5A2"/>
<dbReference type="NCBIfam" id="NF003588">
    <property type="entry name" value="PRK05254.1-1"/>
    <property type="match status" value="1"/>
</dbReference>
<evidence type="ECO:0000256" key="1">
    <source>
        <dbReference type="ARBA" id="ARBA00001400"/>
    </source>
</evidence>
<dbReference type="GO" id="GO:0005737">
    <property type="term" value="C:cytoplasm"/>
    <property type="evidence" value="ECO:0007669"/>
    <property type="project" value="UniProtKB-SubCell"/>
</dbReference>
<comment type="function">
    <text evidence="2 8 10">Excises uracil residues from the DNA which can arise as a result of misincorporation of dUMP residues by DNA polymerase or due to deamination of cytosine.</text>
</comment>
<sequence length="240" mass="26889">MPHANAVHININASWKDALKEEIEKPYFRHLMQFVKHAYRTKTVYPPPKEIFRAFDATPFNKVKAVIIGQDPYHGAHQANGLCFSVNKGVRQPPSLQNIFKEIRRDAGIPIPTSGNLQHWAEQGVLLLNAALTVEGGKAGSHQHRGWEKCTNAAIKALSDKREHLAFLLWGAYAKSKMPLIDAKKHLILAAAHPSPLSANKGFFGCRHFSKANTYLKTHGKTPIDWSVPESARVHKRRSD</sequence>
<dbReference type="SMART" id="SM00987">
    <property type="entry name" value="UreE_C"/>
    <property type="match status" value="1"/>
</dbReference>
<dbReference type="EMBL" id="JABTTY010000001">
    <property type="protein sequence ID" value="MBE7524918.1"/>
    <property type="molecule type" value="Genomic_DNA"/>
</dbReference>
<accession>A0A928Y5A2</accession>
<feature type="active site" description="Proton acceptor" evidence="8 9">
    <location>
        <position position="71"/>
    </location>
</feature>
<dbReference type="EC" id="3.2.2.27" evidence="4 8"/>
<dbReference type="Pfam" id="PF03167">
    <property type="entry name" value="UDG"/>
    <property type="match status" value="1"/>
</dbReference>
<dbReference type="GO" id="GO:0004844">
    <property type="term" value="F:uracil DNA N-glycosylase activity"/>
    <property type="evidence" value="ECO:0007669"/>
    <property type="project" value="UniProtKB-UniRule"/>
</dbReference>
<dbReference type="InterPro" id="IPR005122">
    <property type="entry name" value="Uracil-DNA_glycosylase-like"/>
</dbReference>
<evidence type="ECO:0000259" key="11">
    <source>
        <dbReference type="SMART" id="SM00986"/>
    </source>
</evidence>
<dbReference type="SMART" id="SM00986">
    <property type="entry name" value="UDG"/>
    <property type="match status" value="1"/>
</dbReference>
<comment type="catalytic activity">
    <reaction evidence="1 8 10">
        <text>Hydrolyzes single-stranded DNA or mismatched double-stranded DNA and polynucleotides, releasing free uracil.</text>
        <dbReference type="EC" id="3.2.2.27"/>
    </reaction>
</comment>
<keyword evidence="5 8" id="KW-0227">DNA damage</keyword>
<feature type="domain" description="Uracil-DNA glycosylase-like" evidence="11">
    <location>
        <begin position="56"/>
        <end position="216"/>
    </location>
</feature>
<evidence type="ECO:0000256" key="2">
    <source>
        <dbReference type="ARBA" id="ARBA00002631"/>
    </source>
</evidence>
<dbReference type="PROSITE" id="PS00130">
    <property type="entry name" value="U_DNA_GLYCOSYLASE"/>
    <property type="match status" value="1"/>
</dbReference>
<evidence type="ECO:0000256" key="3">
    <source>
        <dbReference type="ARBA" id="ARBA00008184"/>
    </source>
</evidence>
<evidence type="ECO:0000256" key="9">
    <source>
        <dbReference type="PROSITE-ProRule" id="PRU10072"/>
    </source>
</evidence>
<organism evidence="12 13">
    <name type="scientific">candidate division WWE3 bacterium</name>
    <dbReference type="NCBI Taxonomy" id="2053526"/>
    <lineage>
        <taxon>Bacteria</taxon>
        <taxon>Katanobacteria</taxon>
    </lineage>
</organism>
<gene>
    <name evidence="8 12" type="primary">ung</name>
    <name evidence="12" type="ORF">HS096_00755</name>
</gene>
<evidence type="ECO:0000313" key="12">
    <source>
        <dbReference type="EMBL" id="MBE7524918.1"/>
    </source>
</evidence>
<dbReference type="NCBIfam" id="TIGR00628">
    <property type="entry name" value="ung"/>
    <property type="match status" value="1"/>
</dbReference>
<evidence type="ECO:0000256" key="8">
    <source>
        <dbReference type="HAMAP-Rule" id="MF_00148"/>
    </source>
</evidence>
<keyword evidence="8" id="KW-0963">Cytoplasm</keyword>
<dbReference type="NCBIfam" id="NF003589">
    <property type="entry name" value="PRK05254.1-2"/>
    <property type="match status" value="1"/>
</dbReference>
<dbReference type="NCBIfam" id="NF003592">
    <property type="entry name" value="PRK05254.1-5"/>
    <property type="match status" value="1"/>
</dbReference>
<name>A0A928Y5A2_UNCKA</name>
<dbReference type="SUPFAM" id="SSF52141">
    <property type="entry name" value="Uracil-DNA glycosylase-like"/>
    <property type="match status" value="1"/>
</dbReference>
<evidence type="ECO:0000256" key="10">
    <source>
        <dbReference type="RuleBase" id="RU003780"/>
    </source>
</evidence>
<dbReference type="PANTHER" id="PTHR11264:SF0">
    <property type="entry name" value="URACIL-DNA GLYCOSYLASE"/>
    <property type="match status" value="1"/>
</dbReference>
<dbReference type="FunFam" id="3.40.470.10:FF:000001">
    <property type="entry name" value="Uracil-DNA glycosylase"/>
    <property type="match status" value="1"/>
</dbReference>
<evidence type="ECO:0000256" key="5">
    <source>
        <dbReference type="ARBA" id="ARBA00022763"/>
    </source>
</evidence>
<evidence type="ECO:0000256" key="6">
    <source>
        <dbReference type="ARBA" id="ARBA00022801"/>
    </source>
</evidence>
<comment type="similarity">
    <text evidence="3 8 10">Belongs to the uracil-DNA glycosylase (UDG) superfamily. UNG family.</text>
</comment>
<keyword evidence="12" id="KW-0326">Glycosidase</keyword>
<dbReference type="GO" id="GO:0097510">
    <property type="term" value="P:base-excision repair, AP site formation via deaminated base removal"/>
    <property type="evidence" value="ECO:0007669"/>
    <property type="project" value="TreeGrafter"/>
</dbReference>
<dbReference type="InterPro" id="IPR036895">
    <property type="entry name" value="Uracil-DNA_glycosylase-like_sf"/>
</dbReference>
<evidence type="ECO:0000256" key="7">
    <source>
        <dbReference type="ARBA" id="ARBA00023204"/>
    </source>
</evidence>
<comment type="subcellular location">
    <subcellularLocation>
        <location evidence="8">Cytoplasm</location>
    </subcellularLocation>
</comment>
<proteinExistence type="inferred from homology"/>
<reference evidence="12" key="1">
    <citation type="submission" date="2020-05" db="EMBL/GenBank/DDBJ databases">
        <title>High-Quality Genomes of Partial-Nitritation/Anammox System by Hierarchical Clustering Based Hybrid Assembly.</title>
        <authorList>
            <person name="Liu L."/>
            <person name="Wang Y."/>
            <person name="Che Y."/>
            <person name="Chen Y."/>
            <person name="Xia Y."/>
            <person name="Luo R."/>
            <person name="Cheng S.H."/>
            <person name="Zheng C."/>
            <person name="Zhang T."/>
        </authorList>
    </citation>
    <scope>NUCLEOTIDE SEQUENCE</scope>
    <source>
        <strain evidence="12">H1_PAT1</strain>
    </source>
</reference>
<keyword evidence="6 8" id="KW-0378">Hydrolase</keyword>
<evidence type="ECO:0000256" key="4">
    <source>
        <dbReference type="ARBA" id="ARBA00012030"/>
    </source>
</evidence>
<dbReference type="InterPro" id="IPR018085">
    <property type="entry name" value="Ura-DNA_Glyclase_AS"/>
</dbReference>
<keyword evidence="7 8" id="KW-0234">DNA repair</keyword>